<dbReference type="InterPro" id="IPR050273">
    <property type="entry name" value="GppA/Ppx_hydrolase"/>
</dbReference>
<dbReference type="InParanoid" id="K0YY04"/>
<reference evidence="2 3" key="1">
    <citation type="submission" date="2012-08" db="EMBL/GenBank/DDBJ databases">
        <title>The Genome Sequence of Slackia piriformis YIT 12062.</title>
        <authorList>
            <consortium name="The Broad Institute Genome Sequencing Platform"/>
            <person name="Earl A."/>
            <person name="Ward D."/>
            <person name="Feldgarden M."/>
            <person name="Gevers D."/>
            <person name="Morotomi M."/>
            <person name="Walker B."/>
            <person name="Young S.K."/>
            <person name="Zeng Q."/>
            <person name="Gargeya S."/>
            <person name="Fitzgerald M."/>
            <person name="Haas B."/>
            <person name="Abouelleil A."/>
            <person name="Alvarado L."/>
            <person name="Arachchi H.M."/>
            <person name="Berlin A.M."/>
            <person name="Chapman S.B."/>
            <person name="Goldberg J."/>
            <person name="Griggs A."/>
            <person name="Gujja S."/>
            <person name="Hansen M."/>
            <person name="Howarth C."/>
            <person name="Imamovic A."/>
            <person name="Larimer J."/>
            <person name="McCowen C."/>
            <person name="Montmayeur A."/>
            <person name="Murphy C."/>
            <person name="Neiman D."/>
            <person name="Pearson M."/>
            <person name="Priest M."/>
            <person name="Roberts A."/>
            <person name="Saif S."/>
            <person name="Shea T."/>
            <person name="Sisk P."/>
            <person name="Sykes S."/>
            <person name="Wortman J."/>
            <person name="Nusbaum C."/>
            <person name="Birren B."/>
        </authorList>
    </citation>
    <scope>NUCLEOTIDE SEQUENCE [LARGE SCALE GENOMIC DNA]</scope>
    <source>
        <strain evidence="2 3">YIT 12062</strain>
    </source>
</reference>
<dbReference type="CDD" id="cd24054">
    <property type="entry name" value="ASKHA_NBD_AaPPX-GppA_MtPPX2-like"/>
    <property type="match status" value="1"/>
</dbReference>
<evidence type="ECO:0000313" key="2">
    <source>
        <dbReference type="EMBL" id="EJZ84519.1"/>
    </source>
</evidence>
<dbReference type="AlphaFoldDB" id="K0YY04"/>
<proteinExistence type="predicted"/>
<dbReference type="Proteomes" id="UP000006069">
    <property type="component" value="Unassembled WGS sequence"/>
</dbReference>
<accession>K0YY04</accession>
<sequence>MRVAAIDIGTVTSRLFIADVSESGVTPLCRKSVITNLGEGVDASGRLSDDAIARTVDQVTRYKETIDEYAPIDSLVALATSASRDAENSDVFVDRLRDIGVELSVIPGSREAELSFLGASNDFRGEDILFADIGGGSTELAFGRAYGPAESVVPKIELRASRSFDIGCRRMTERFLKSDPPSECELAQARAWALETLAPFFEGESIHFDRLVAVAGTPTSVVAVRDSLVPYDSSRVHKTVVAREEFDDVARRLCALPLEKRKKVAGIQPKRAGVFPAGVVILDAVMSLAKVDGFTASESDILIGIVLDALRS</sequence>
<dbReference type="EMBL" id="ADMD01000001">
    <property type="protein sequence ID" value="EJZ84519.1"/>
    <property type="molecule type" value="Genomic_DNA"/>
</dbReference>
<protein>
    <recommendedName>
        <fullName evidence="1">Ppx/GppA phosphatase N-terminal domain-containing protein</fullName>
    </recommendedName>
</protein>
<keyword evidence="3" id="KW-1185">Reference proteome</keyword>
<dbReference type="RefSeq" id="WP_009138360.1">
    <property type="nucleotide sequence ID" value="NZ_JH815198.1"/>
</dbReference>
<evidence type="ECO:0000259" key="1">
    <source>
        <dbReference type="Pfam" id="PF02541"/>
    </source>
</evidence>
<organism evidence="2 3">
    <name type="scientific">Slackia piriformis YIT 12062</name>
    <dbReference type="NCBI Taxonomy" id="742818"/>
    <lineage>
        <taxon>Bacteria</taxon>
        <taxon>Bacillati</taxon>
        <taxon>Actinomycetota</taxon>
        <taxon>Coriobacteriia</taxon>
        <taxon>Eggerthellales</taxon>
        <taxon>Eggerthellaceae</taxon>
        <taxon>Slackia</taxon>
    </lineage>
</organism>
<dbReference type="Gene3D" id="3.30.420.150">
    <property type="entry name" value="Exopolyphosphatase. Domain 2"/>
    <property type="match status" value="1"/>
</dbReference>
<dbReference type="InterPro" id="IPR043129">
    <property type="entry name" value="ATPase_NBD"/>
</dbReference>
<name>K0YY04_9ACTN</name>
<dbReference type="Pfam" id="PF02541">
    <property type="entry name" value="Ppx-GppA"/>
    <property type="match status" value="1"/>
</dbReference>
<dbReference type="PANTHER" id="PTHR30005">
    <property type="entry name" value="EXOPOLYPHOSPHATASE"/>
    <property type="match status" value="1"/>
</dbReference>
<feature type="domain" description="Ppx/GppA phosphatase N-terminal" evidence="1">
    <location>
        <begin position="17"/>
        <end position="300"/>
    </location>
</feature>
<dbReference type="GO" id="GO:0016462">
    <property type="term" value="F:pyrophosphatase activity"/>
    <property type="evidence" value="ECO:0007669"/>
    <property type="project" value="TreeGrafter"/>
</dbReference>
<gene>
    <name evidence="2" type="ORF">HMPREF9451_00120</name>
</gene>
<dbReference type="Gene3D" id="3.30.420.40">
    <property type="match status" value="1"/>
</dbReference>
<dbReference type="HOGENOM" id="CLU_025908_1_2_11"/>
<dbReference type="PATRIC" id="fig|742818.3.peg.131"/>
<dbReference type="eggNOG" id="COG0248">
    <property type="taxonomic scope" value="Bacteria"/>
</dbReference>
<dbReference type="SUPFAM" id="SSF53067">
    <property type="entry name" value="Actin-like ATPase domain"/>
    <property type="match status" value="2"/>
</dbReference>
<evidence type="ECO:0000313" key="3">
    <source>
        <dbReference type="Proteomes" id="UP000006069"/>
    </source>
</evidence>
<dbReference type="FunCoup" id="K0YY04">
    <property type="interactions" value="1"/>
</dbReference>
<dbReference type="InterPro" id="IPR003695">
    <property type="entry name" value="Ppx_GppA_N"/>
</dbReference>
<comment type="caution">
    <text evidence="2">The sequence shown here is derived from an EMBL/GenBank/DDBJ whole genome shotgun (WGS) entry which is preliminary data.</text>
</comment>
<dbReference type="OrthoDB" id="9793035at2"/>
<dbReference type="PANTHER" id="PTHR30005:SF13">
    <property type="entry name" value="EXOPOLYPHOSPHATASE 2"/>
    <property type="match status" value="1"/>
</dbReference>